<organism evidence="7 8">
    <name type="scientific">Paracoccus aminovorans</name>
    <dbReference type="NCBI Taxonomy" id="34004"/>
    <lineage>
        <taxon>Bacteria</taxon>
        <taxon>Pseudomonadati</taxon>
        <taxon>Pseudomonadota</taxon>
        <taxon>Alphaproteobacteria</taxon>
        <taxon>Rhodobacterales</taxon>
        <taxon>Paracoccaceae</taxon>
        <taxon>Paracoccus</taxon>
    </lineage>
</organism>
<dbReference type="InterPro" id="IPR008254">
    <property type="entry name" value="Flavodoxin/NO_synth"/>
</dbReference>
<dbReference type="InterPro" id="IPR017927">
    <property type="entry name" value="FAD-bd_FR_type"/>
</dbReference>
<evidence type="ECO:0000256" key="1">
    <source>
        <dbReference type="ARBA" id="ARBA00022630"/>
    </source>
</evidence>
<feature type="transmembrane region" description="Helical" evidence="4">
    <location>
        <begin position="165"/>
        <end position="187"/>
    </location>
</feature>
<evidence type="ECO:0000259" key="6">
    <source>
        <dbReference type="PROSITE" id="PS51384"/>
    </source>
</evidence>
<dbReference type="InterPro" id="IPR029039">
    <property type="entry name" value="Flavoprotein-like_sf"/>
</dbReference>
<accession>A0A1I3EZ29</accession>
<dbReference type="InterPro" id="IPR039261">
    <property type="entry name" value="FNR_nucleotide-bd"/>
</dbReference>
<feature type="transmembrane region" description="Helical" evidence="4">
    <location>
        <begin position="288"/>
        <end position="315"/>
    </location>
</feature>
<dbReference type="OrthoDB" id="9816402at2"/>
<dbReference type="Gene3D" id="2.40.30.10">
    <property type="entry name" value="Translation factors"/>
    <property type="match status" value="1"/>
</dbReference>
<dbReference type="RefSeq" id="WP_074970979.1">
    <property type="nucleotide sequence ID" value="NZ_CBCRYP010000063.1"/>
</dbReference>
<dbReference type="PROSITE" id="PS51384">
    <property type="entry name" value="FAD_FR"/>
    <property type="match status" value="1"/>
</dbReference>
<feature type="domain" description="FAD-binding FR-type" evidence="6">
    <location>
        <begin position="486"/>
        <end position="603"/>
    </location>
</feature>
<dbReference type="GO" id="GO:0005829">
    <property type="term" value="C:cytosol"/>
    <property type="evidence" value="ECO:0007669"/>
    <property type="project" value="TreeGrafter"/>
</dbReference>
<dbReference type="SUPFAM" id="SSF63380">
    <property type="entry name" value="Riboflavin synthase domain-like"/>
    <property type="match status" value="1"/>
</dbReference>
<dbReference type="Proteomes" id="UP000183635">
    <property type="component" value="Unassembled WGS sequence"/>
</dbReference>
<dbReference type="Pfam" id="PF00258">
    <property type="entry name" value="Flavodoxin_1"/>
    <property type="match status" value="1"/>
</dbReference>
<dbReference type="AlphaFoldDB" id="A0A1I3EZ29"/>
<evidence type="ECO:0000256" key="4">
    <source>
        <dbReference type="SAM" id="Phobius"/>
    </source>
</evidence>
<proteinExistence type="predicted"/>
<dbReference type="EMBL" id="FOPU01000057">
    <property type="protein sequence ID" value="SFI04254.1"/>
    <property type="molecule type" value="Genomic_DNA"/>
</dbReference>
<feature type="transmembrane region" description="Helical" evidence="4">
    <location>
        <begin position="123"/>
        <end position="144"/>
    </location>
</feature>
<keyword evidence="1" id="KW-0285">Flavoprotein</keyword>
<keyword evidence="4" id="KW-0472">Membrane</keyword>
<gene>
    <name evidence="7" type="ORF">SAMN04488021_15711</name>
</gene>
<keyword evidence="2" id="KW-0288">FMN</keyword>
<keyword evidence="4" id="KW-0812">Transmembrane</keyword>
<sequence>MIRVLLHRWPGLAGLLLVTLLAVSGAALSVFPAIERLASPQAAGGLSVGDLAARVQAEYPGVEQIRGAPSGRITAWWFQDGTPGAAVIDPATGQGVAPVDASPAERWLVNLHRQLFAGDTGRLVMATGAGVMLLLCASGAVLIARRMGGWRRWFGRTRGRLAARLHVEMARIAVAGLALSALTALWMTASTFGLLPDQARAPLFPATTSGQTGIAPNHIAALADLPVAALRDLSFPDPTDPTDAFTLKTDRGAGYLDQGTGEVLAWTDAQALSRVTETFTMLHTGRGAAVIGLVLGLMALSVPALAVSGFALWLAGWRARPRIRRNASASRAETVIFVGSEAGSTWGFAATLHRALSEAGQSVHVAPMTAFDPARYRAAKRLLILAATYGDGMAPASAKGFIERLEHAPALSGVPVAVLGFGDHSFPAFCAFADEVAQLLTAKGWTELLPPDAVDRQSPRDFARWGRALGRTLGLELELVHQPVQPATEALTLVSRRDYGAQVQAPTAILRFALPRAGFWQRLTRRGFAQFQAGDLLAVLPEGAPGVAPMPRLYSLASGSRDGFVEIVVRKQPGGLCSGQLVALEPGSTIRAFIRPNPGFHSGHGRAPLILIGAGTGIGPLAGMIRANRRARPVHLFFGLRARDSDFFFAEELAGWQRDGRLARLTTATSRGPRPYYVQDALRHEAAEVLAMIRSGARIMVCGGRAMAEGVTAALTDILAPAGLTPAVLKAEGRYVEDVF</sequence>
<dbReference type="PROSITE" id="PS50902">
    <property type="entry name" value="FLAVODOXIN_LIKE"/>
    <property type="match status" value="1"/>
</dbReference>
<dbReference type="Gene3D" id="3.40.50.80">
    <property type="entry name" value="Nucleotide-binding domain of ferredoxin-NADP reductase (FNR) module"/>
    <property type="match status" value="1"/>
</dbReference>
<name>A0A1I3EZ29_9RHOB</name>
<evidence type="ECO:0000313" key="8">
    <source>
        <dbReference type="Proteomes" id="UP000183635"/>
    </source>
</evidence>
<dbReference type="GO" id="GO:0050660">
    <property type="term" value="F:flavin adenine dinucleotide binding"/>
    <property type="evidence" value="ECO:0007669"/>
    <property type="project" value="TreeGrafter"/>
</dbReference>
<dbReference type="PRINTS" id="PR00371">
    <property type="entry name" value="FPNCR"/>
</dbReference>
<dbReference type="PANTHER" id="PTHR19384">
    <property type="entry name" value="NITRIC OXIDE SYNTHASE-RELATED"/>
    <property type="match status" value="1"/>
</dbReference>
<evidence type="ECO:0000313" key="7">
    <source>
        <dbReference type="EMBL" id="SFI04254.1"/>
    </source>
</evidence>
<dbReference type="EC" id="1.6.2.4" evidence="3"/>
<dbReference type="PANTHER" id="PTHR19384:SF17">
    <property type="entry name" value="NADPH--CYTOCHROME P450 REDUCTASE"/>
    <property type="match status" value="1"/>
</dbReference>
<keyword evidence="4" id="KW-1133">Transmembrane helix</keyword>
<dbReference type="STRING" id="34004.SAMN04488021_15711"/>
<reference evidence="7 8" key="1">
    <citation type="submission" date="2016-10" db="EMBL/GenBank/DDBJ databases">
        <authorList>
            <person name="de Groot N.N."/>
        </authorList>
    </citation>
    <scope>NUCLEOTIDE SEQUENCE [LARGE SCALE GENOMIC DNA]</scope>
    <source>
        <strain evidence="7 8">DSM 8537</strain>
    </source>
</reference>
<dbReference type="InterPro" id="IPR001709">
    <property type="entry name" value="Flavoprot_Pyr_Nucl_cyt_Rdtase"/>
</dbReference>
<dbReference type="GO" id="GO:0010181">
    <property type="term" value="F:FMN binding"/>
    <property type="evidence" value="ECO:0007669"/>
    <property type="project" value="InterPro"/>
</dbReference>
<dbReference type="InterPro" id="IPR017938">
    <property type="entry name" value="Riboflavin_synthase-like_b-brl"/>
</dbReference>
<dbReference type="Pfam" id="PF00175">
    <property type="entry name" value="NAD_binding_1"/>
    <property type="match status" value="1"/>
</dbReference>
<dbReference type="Gene3D" id="3.40.50.360">
    <property type="match status" value="1"/>
</dbReference>
<protein>
    <recommendedName>
        <fullName evidence="3">NADPH--hemoprotein reductase</fullName>
        <ecNumber evidence="3">1.6.2.4</ecNumber>
    </recommendedName>
</protein>
<feature type="domain" description="Flavodoxin-like" evidence="5">
    <location>
        <begin position="334"/>
        <end position="470"/>
    </location>
</feature>
<dbReference type="InterPro" id="IPR005625">
    <property type="entry name" value="PepSY-ass_TM"/>
</dbReference>
<dbReference type="InterPro" id="IPR001433">
    <property type="entry name" value="OxRdtase_FAD/NAD-bd"/>
</dbReference>
<dbReference type="SUPFAM" id="SSF52343">
    <property type="entry name" value="Ferredoxin reductase-like, C-terminal NADP-linked domain"/>
    <property type="match status" value="1"/>
</dbReference>
<dbReference type="CDD" id="cd06201">
    <property type="entry name" value="SiR_like2"/>
    <property type="match status" value="1"/>
</dbReference>
<dbReference type="GO" id="GO:0004783">
    <property type="term" value="F:sulfite reductase (NADPH) activity"/>
    <property type="evidence" value="ECO:0007669"/>
    <property type="project" value="TreeGrafter"/>
</dbReference>
<evidence type="ECO:0000256" key="3">
    <source>
        <dbReference type="ARBA" id="ARBA00023797"/>
    </source>
</evidence>
<dbReference type="SUPFAM" id="SSF52218">
    <property type="entry name" value="Flavoproteins"/>
    <property type="match status" value="1"/>
</dbReference>
<evidence type="ECO:0000256" key="2">
    <source>
        <dbReference type="ARBA" id="ARBA00022643"/>
    </source>
</evidence>
<evidence type="ECO:0000259" key="5">
    <source>
        <dbReference type="PROSITE" id="PS50902"/>
    </source>
</evidence>
<keyword evidence="8" id="KW-1185">Reference proteome</keyword>
<dbReference type="Pfam" id="PF03929">
    <property type="entry name" value="PepSY_TM"/>
    <property type="match status" value="1"/>
</dbReference>